<dbReference type="InterPro" id="IPR011112">
    <property type="entry name" value="Rho-like_N"/>
</dbReference>
<evidence type="ECO:0000259" key="1">
    <source>
        <dbReference type="SMART" id="SM00959"/>
    </source>
</evidence>
<dbReference type="Gene3D" id="1.10.720.10">
    <property type="match status" value="1"/>
</dbReference>
<protein>
    <submittedName>
        <fullName evidence="2">Transcription termination factor Rho</fullName>
        <ecNumber evidence="2">3.6.4.-</ecNumber>
    </submittedName>
</protein>
<proteinExistence type="predicted"/>
<reference evidence="2 3" key="1">
    <citation type="submission" date="2018-12" db="EMBL/GenBank/DDBJ databases">
        <authorList>
            <consortium name="Pathogen Informatics"/>
        </authorList>
    </citation>
    <scope>NUCLEOTIDE SEQUENCE [LARGE SCALE GENOMIC DNA]</scope>
    <source>
        <strain evidence="2 3">NCTC8284</strain>
    </source>
</reference>
<evidence type="ECO:0000313" key="3">
    <source>
        <dbReference type="Proteomes" id="UP000278733"/>
    </source>
</evidence>
<dbReference type="GO" id="GO:0006353">
    <property type="term" value="P:DNA-templated transcription termination"/>
    <property type="evidence" value="ECO:0007669"/>
    <property type="project" value="InterPro"/>
</dbReference>
<dbReference type="EC" id="3.6.4.-" evidence="2"/>
<organism evidence="2 3">
    <name type="scientific">Rodentibacter pneumotropicus</name>
    <dbReference type="NCBI Taxonomy" id="758"/>
    <lineage>
        <taxon>Bacteria</taxon>
        <taxon>Pseudomonadati</taxon>
        <taxon>Pseudomonadota</taxon>
        <taxon>Gammaproteobacteria</taxon>
        <taxon>Pasteurellales</taxon>
        <taxon>Pasteurellaceae</taxon>
        <taxon>Rodentibacter</taxon>
    </lineage>
</organism>
<sequence length="34" mass="3781">MGLENLARLRKQDIVFAILKQHAKSGEDILVVAC</sequence>
<name>A0A448ML95_9PAST</name>
<dbReference type="KEGG" id="rpne:NCTC8284_01123"/>
<dbReference type="Pfam" id="PF07498">
    <property type="entry name" value="Rho_N"/>
    <property type="match status" value="1"/>
</dbReference>
<accession>A0A448ML95</accession>
<dbReference type="SMART" id="SM00959">
    <property type="entry name" value="Rho_N"/>
    <property type="match status" value="1"/>
</dbReference>
<keyword evidence="2" id="KW-0378">Hydrolase</keyword>
<feature type="domain" description="Rho termination factor-like N-terminal" evidence="1">
    <location>
        <begin position="1"/>
        <end position="27"/>
    </location>
</feature>
<dbReference type="SUPFAM" id="SSF68912">
    <property type="entry name" value="Rho N-terminal domain-like"/>
    <property type="match status" value="1"/>
</dbReference>
<dbReference type="AlphaFoldDB" id="A0A448ML95"/>
<dbReference type="EMBL" id="LR134405">
    <property type="protein sequence ID" value="VEH65968.1"/>
    <property type="molecule type" value="Genomic_DNA"/>
</dbReference>
<evidence type="ECO:0000313" key="2">
    <source>
        <dbReference type="EMBL" id="VEH65968.1"/>
    </source>
</evidence>
<gene>
    <name evidence="2" type="primary">rho_5</name>
    <name evidence="2" type="ORF">NCTC8284_01123</name>
</gene>
<dbReference type="GO" id="GO:0016787">
    <property type="term" value="F:hydrolase activity"/>
    <property type="evidence" value="ECO:0007669"/>
    <property type="project" value="UniProtKB-KW"/>
</dbReference>
<dbReference type="InterPro" id="IPR036269">
    <property type="entry name" value="Rho_N_sf"/>
</dbReference>
<dbReference type="Proteomes" id="UP000278733">
    <property type="component" value="Chromosome"/>
</dbReference>